<keyword evidence="4" id="KW-1185">Reference proteome</keyword>
<evidence type="ECO:0000313" key="3">
    <source>
        <dbReference type="EMBL" id="NJC27799.1"/>
    </source>
</evidence>
<gene>
    <name evidence="3" type="ORF">GGR27_003317</name>
</gene>
<sequence>MAAQYITDVHDVASSIPRGRVTTYGSIASFLTLGSARMVGWAMNKCLPGEEVPAHRVLNRKGELSGRNAFSTPTLMQERLEAEGVSVTDNKVDNFAELFWNPTELLE</sequence>
<evidence type="ECO:0000259" key="2">
    <source>
        <dbReference type="Pfam" id="PF01035"/>
    </source>
</evidence>
<dbReference type="InterPro" id="IPR014048">
    <property type="entry name" value="MethylDNA_cys_MeTrfase_DNA-bd"/>
</dbReference>
<dbReference type="SUPFAM" id="SSF46767">
    <property type="entry name" value="Methylated DNA-protein cysteine methyltransferase, C-terminal domain"/>
    <property type="match status" value="1"/>
</dbReference>
<keyword evidence="1" id="KW-0227">DNA damage</keyword>
<dbReference type="PANTHER" id="PTHR42942:SF1">
    <property type="entry name" value="ALKYLTRANSFERASE-LIKE PROTEIN 1"/>
    <property type="match status" value="1"/>
</dbReference>
<dbReference type="InterPro" id="IPR052520">
    <property type="entry name" value="ATL_DNA_repair"/>
</dbReference>
<dbReference type="PANTHER" id="PTHR42942">
    <property type="entry name" value="6-O-METHYLGUANINE DNA METHYLTRANSFERASE"/>
    <property type="match status" value="1"/>
</dbReference>
<feature type="domain" description="Methylated-DNA-[protein]-cysteine S-methyltransferase DNA binding" evidence="2">
    <location>
        <begin position="8"/>
        <end position="85"/>
    </location>
</feature>
<protein>
    <submittedName>
        <fullName evidence="3">Methylated-DNA-protein-cysteine methyltransferase-like protein</fullName>
    </submittedName>
</protein>
<evidence type="ECO:0000313" key="4">
    <source>
        <dbReference type="Proteomes" id="UP000770785"/>
    </source>
</evidence>
<reference evidence="3 4" key="1">
    <citation type="submission" date="2020-03" db="EMBL/GenBank/DDBJ databases">
        <title>Genomic Encyclopedia of Type Strains, Phase IV (KMG-IV): sequencing the most valuable type-strain genomes for metagenomic binning, comparative biology and taxonomic classification.</title>
        <authorList>
            <person name="Goeker M."/>
        </authorList>
    </citation>
    <scope>NUCLEOTIDE SEQUENCE [LARGE SCALE GENOMIC DNA]</scope>
    <source>
        <strain evidence="3 4">DSM 105096</strain>
    </source>
</reference>
<accession>A0ABX0XFW9</accession>
<proteinExistence type="predicted"/>
<dbReference type="Pfam" id="PF01035">
    <property type="entry name" value="DNA_binding_1"/>
    <property type="match status" value="1"/>
</dbReference>
<dbReference type="CDD" id="cd06445">
    <property type="entry name" value="ATase"/>
    <property type="match status" value="1"/>
</dbReference>
<evidence type="ECO:0000256" key="1">
    <source>
        <dbReference type="ARBA" id="ARBA00022763"/>
    </source>
</evidence>
<comment type="caution">
    <text evidence="3">The sequence shown here is derived from an EMBL/GenBank/DDBJ whole genome shotgun (WGS) entry which is preliminary data.</text>
</comment>
<dbReference type="RefSeq" id="WP_168039237.1">
    <property type="nucleotide sequence ID" value="NZ_JAATJH010000006.1"/>
</dbReference>
<dbReference type="Gene3D" id="1.10.10.10">
    <property type="entry name" value="Winged helix-like DNA-binding domain superfamily/Winged helix DNA-binding domain"/>
    <property type="match status" value="1"/>
</dbReference>
<dbReference type="InterPro" id="IPR036217">
    <property type="entry name" value="MethylDNA_cys_MeTrfase_DNAb"/>
</dbReference>
<dbReference type="Proteomes" id="UP000770785">
    <property type="component" value="Unassembled WGS sequence"/>
</dbReference>
<dbReference type="InterPro" id="IPR036388">
    <property type="entry name" value="WH-like_DNA-bd_sf"/>
</dbReference>
<dbReference type="EMBL" id="JAATJH010000006">
    <property type="protein sequence ID" value="NJC27799.1"/>
    <property type="molecule type" value="Genomic_DNA"/>
</dbReference>
<organism evidence="3 4">
    <name type="scientific">Neolewinella antarctica</name>
    <dbReference type="NCBI Taxonomy" id="442734"/>
    <lineage>
        <taxon>Bacteria</taxon>
        <taxon>Pseudomonadati</taxon>
        <taxon>Bacteroidota</taxon>
        <taxon>Saprospiria</taxon>
        <taxon>Saprospirales</taxon>
        <taxon>Lewinellaceae</taxon>
        <taxon>Neolewinella</taxon>
    </lineage>
</organism>
<name>A0ABX0XFW9_9BACT</name>